<dbReference type="InterPro" id="IPR017853">
    <property type="entry name" value="GH"/>
</dbReference>
<feature type="chain" id="PRO_5046219203" description="Glycoside hydrolase family 5 domain-containing protein" evidence="1">
    <location>
        <begin position="23"/>
        <end position="366"/>
    </location>
</feature>
<evidence type="ECO:0000256" key="1">
    <source>
        <dbReference type="SAM" id="SignalP"/>
    </source>
</evidence>
<proteinExistence type="predicted"/>
<keyword evidence="1" id="KW-0732">Signal</keyword>
<dbReference type="Gene3D" id="3.20.20.80">
    <property type="entry name" value="Glycosidases"/>
    <property type="match status" value="1"/>
</dbReference>
<name>A0ABQ1XII3_9PROT</name>
<dbReference type="EMBL" id="BMFS01000002">
    <property type="protein sequence ID" value="GGG94498.1"/>
    <property type="molecule type" value="Genomic_DNA"/>
</dbReference>
<evidence type="ECO:0008006" key="4">
    <source>
        <dbReference type="Google" id="ProtNLM"/>
    </source>
</evidence>
<evidence type="ECO:0000313" key="3">
    <source>
        <dbReference type="Proteomes" id="UP000648722"/>
    </source>
</evidence>
<protein>
    <recommendedName>
        <fullName evidence="4">Glycoside hydrolase family 5 domain-containing protein</fullName>
    </recommendedName>
</protein>
<comment type="caution">
    <text evidence="2">The sequence shown here is derived from an EMBL/GenBank/DDBJ whole genome shotgun (WGS) entry which is preliminary data.</text>
</comment>
<dbReference type="PROSITE" id="PS51318">
    <property type="entry name" value="TAT"/>
    <property type="match status" value="1"/>
</dbReference>
<dbReference type="Proteomes" id="UP000648722">
    <property type="component" value="Unassembled WGS sequence"/>
</dbReference>
<keyword evidence="3" id="KW-1185">Reference proteome</keyword>
<evidence type="ECO:0000313" key="2">
    <source>
        <dbReference type="EMBL" id="GGG94498.1"/>
    </source>
</evidence>
<dbReference type="RefSeq" id="WP_188451213.1">
    <property type="nucleotide sequence ID" value="NZ_BMFS01000002.1"/>
</dbReference>
<sequence length="366" mass="39348">MTTRRNLLAAGGALAGSAFAPADLRLASYDTSASGRMRLWDNATGPHLRGAVFAQRRVYPELDGTTFLGPGPLGAPVSQAALDSLAETGANLAVWSGAGVFAEGGSFAVDPAIEDHIGRWLEMCRRAGLYTVIGFRTGPGRSAFAFHPDDDWYPRRLLNNSVWRDEEAQAAWVAMCLHAARRFGPHPALAGILAMVEPNGSDLGQPGVWPAMAAAIDRNWPQASGVPLILSPDRWARAEALGAMQPVSAHTVINVHDYAPWDYTHQGEGAGVRLNGDGRHVAEAMTGYPRWTCLEFGAALHAPDLGQYFQTRIAALESAGASWAVFRWPSGWDAYETRETGMNVTLSRDALNALRAAYSRNREGPG</sequence>
<dbReference type="InterPro" id="IPR006311">
    <property type="entry name" value="TAT_signal"/>
</dbReference>
<dbReference type="SUPFAM" id="SSF51445">
    <property type="entry name" value="(Trans)glycosidases"/>
    <property type="match status" value="1"/>
</dbReference>
<reference evidence="3" key="1">
    <citation type="journal article" date="2019" name="Int. J. Syst. Evol. Microbiol.">
        <title>The Global Catalogue of Microorganisms (GCM) 10K type strain sequencing project: providing services to taxonomists for standard genome sequencing and annotation.</title>
        <authorList>
            <consortium name="The Broad Institute Genomics Platform"/>
            <consortium name="The Broad Institute Genome Sequencing Center for Infectious Disease"/>
            <person name="Wu L."/>
            <person name="Ma J."/>
        </authorList>
    </citation>
    <scope>NUCLEOTIDE SEQUENCE [LARGE SCALE GENOMIC DNA]</scope>
    <source>
        <strain evidence="3">CGMCC 1.12766</strain>
    </source>
</reference>
<accession>A0ABQ1XII3</accession>
<feature type="signal peptide" evidence="1">
    <location>
        <begin position="1"/>
        <end position="22"/>
    </location>
</feature>
<organism evidence="2 3">
    <name type="scientific">Glycocaulis albus</name>
    <dbReference type="NCBI Taxonomy" id="1382801"/>
    <lineage>
        <taxon>Bacteria</taxon>
        <taxon>Pseudomonadati</taxon>
        <taxon>Pseudomonadota</taxon>
        <taxon>Alphaproteobacteria</taxon>
        <taxon>Maricaulales</taxon>
        <taxon>Maricaulaceae</taxon>
        <taxon>Glycocaulis</taxon>
    </lineage>
</organism>
<gene>
    <name evidence="2" type="ORF">GCM10007420_07550</name>
</gene>